<proteinExistence type="predicted"/>
<evidence type="ECO:0000313" key="2">
    <source>
        <dbReference type="Proteomes" id="UP000192247"/>
    </source>
</evidence>
<reference evidence="1 2" key="1">
    <citation type="journal article" date="2017" name="Gigascience">
        <title>Draft genome of the honey bee ectoparasitic mite, Tropilaelaps mercedesae, is shaped by the parasitic life history.</title>
        <authorList>
            <person name="Dong X."/>
            <person name="Armstrong S.D."/>
            <person name="Xia D."/>
            <person name="Makepeace B.L."/>
            <person name="Darby A.C."/>
            <person name="Kadowaki T."/>
        </authorList>
    </citation>
    <scope>NUCLEOTIDE SEQUENCE [LARGE SCALE GENOMIC DNA]</scope>
    <source>
        <strain evidence="1">Wuxi-XJTLU</strain>
    </source>
</reference>
<dbReference type="Proteomes" id="UP000192247">
    <property type="component" value="Unassembled WGS sequence"/>
</dbReference>
<accession>A0A1V9X3D7</accession>
<keyword evidence="2" id="KW-1185">Reference proteome</keyword>
<dbReference type="EMBL" id="MNPL01027393">
    <property type="protein sequence ID" value="OQR67782.1"/>
    <property type="molecule type" value="Genomic_DNA"/>
</dbReference>
<name>A0A1V9X3D7_9ACAR</name>
<dbReference type="InParanoid" id="A0A1V9X3D7"/>
<gene>
    <name evidence="1" type="ORF">BIW11_04696</name>
</gene>
<evidence type="ECO:0000313" key="1">
    <source>
        <dbReference type="EMBL" id="OQR67782.1"/>
    </source>
</evidence>
<dbReference type="AlphaFoldDB" id="A0A1V9X3D7"/>
<protein>
    <submittedName>
        <fullName evidence="1">Uncharacterized protein</fullName>
    </submittedName>
</protein>
<comment type="caution">
    <text evidence="1">The sequence shown here is derived from an EMBL/GenBank/DDBJ whole genome shotgun (WGS) entry which is preliminary data.</text>
</comment>
<sequence>MAVRVATRTERVVTARSDLKRLRATAGVTDDNMSDGTTGGG</sequence>
<organism evidence="1 2">
    <name type="scientific">Tropilaelaps mercedesae</name>
    <dbReference type="NCBI Taxonomy" id="418985"/>
    <lineage>
        <taxon>Eukaryota</taxon>
        <taxon>Metazoa</taxon>
        <taxon>Ecdysozoa</taxon>
        <taxon>Arthropoda</taxon>
        <taxon>Chelicerata</taxon>
        <taxon>Arachnida</taxon>
        <taxon>Acari</taxon>
        <taxon>Parasitiformes</taxon>
        <taxon>Mesostigmata</taxon>
        <taxon>Gamasina</taxon>
        <taxon>Dermanyssoidea</taxon>
        <taxon>Laelapidae</taxon>
        <taxon>Tropilaelaps</taxon>
    </lineage>
</organism>